<feature type="compositionally biased region" description="Basic and acidic residues" evidence="6">
    <location>
        <begin position="333"/>
        <end position="353"/>
    </location>
</feature>
<evidence type="ECO:0000256" key="1">
    <source>
        <dbReference type="ARBA" id="ARBA00004651"/>
    </source>
</evidence>
<evidence type="ECO:0000313" key="9">
    <source>
        <dbReference type="Proteomes" id="UP000321204"/>
    </source>
</evidence>
<keyword evidence="5 7" id="KW-0472">Membrane</keyword>
<feature type="transmembrane region" description="Helical" evidence="7">
    <location>
        <begin position="32"/>
        <end position="55"/>
    </location>
</feature>
<dbReference type="Pfam" id="PF03631">
    <property type="entry name" value="Virul_fac_BrkB"/>
    <property type="match status" value="1"/>
</dbReference>
<evidence type="ECO:0000256" key="7">
    <source>
        <dbReference type="SAM" id="Phobius"/>
    </source>
</evidence>
<proteinExistence type="predicted"/>
<dbReference type="InterPro" id="IPR017039">
    <property type="entry name" value="Virul_fac_BrkB"/>
</dbReference>
<evidence type="ECO:0000313" key="8">
    <source>
        <dbReference type="EMBL" id="QEC57787.1"/>
    </source>
</evidence>
<dbReference type="Proteomes" id="UP000321204">
    <property type="component" value="Chromosome"/>
</dbReference>
<feature type="transmembrane region" description="Helical" evidence="7">
    <location>
        <begin position="215"/>
        <end position="238"/>
    </location>
</feature>
<dbReference type="RefSeq" id="WP_146790473.1">
    <property type="nucleotide sequence ID" value="NZ_BAABIO010000003.1"/>
</dbReference>
<feature type="transmembrane region" description="Helical" evidence="7">
    <location>
        <begin position="250"/>
        <end position="271"/>
    </location>
</feature>
<evidence type="ECO:0000256" key="6">
    <source>
        <dbReference type="SAM" id="MobiDB-lite"/>
    </source>
</evidence>
<evidence type="ECO:0000256" key="4">
    <source>
        <dbReference type="ARBA" id="ARBA00022989"/>
    </source>
</evidence>
<evidence type="ECO:0000256" key="2">
    <source>
        <dbReference type="ARBA" id="ARBA00022475"/>
    </source>
</evidence>
<protein>
    <submittedName>
        <fullName evidence="8">YihY/virulence factor BrkB family protein</fullName>
    </submittedName>
</protein>
<evidence type="ECO:0000256" key="3">
    <source>
        <dbReference type="ARBA" id="ARBA00022692"/>
    </source>
</evidence>
<comment type="subcellular location">
    <subcellularLocation>
        <location evidence="1">Cell membrane</location>
        <topology evidence="1">Multi-pass membrane protein</topology>
    </subcellularLocation>
</comment>
<feature type="transmembrane region" description="Helical" evidence="7">
    <location>
        <begin position="93"/>
        <end position="113"/>
    </location>
</feature>
<dbReference type="GO" id="GO:0005886">
    <property type="term" value="C:plasma membrane"/>
    <property type="evidence" value="ECO:0007669"/>
    <property type="project" value="UniProtKB-SubCell"/>
</dbReference>
<keyword evidence="4 7" id="KW-1133">Transmembrane helix</keyword>
<evidence type="ECO:0000256" key="5">
    <source>
        <dbReference type="ARBA" id="ARBA00023136"/>
    </source>
</evidence>
<dbReference type="PANTHER" id="PTHR30213:SF1">
    <property type="entry name" value="INNER MEMBRANE PROTEIN YHJD"/>
    <property type="match status" value="1"/>
</dbReference>
<keyword evidence="9" id="KW-1185">Reference proteome</keyword>
<feature type="region of interest" description="Disordered" evidence="6">
    <location>
        <begin position="296"/>
        <end position="353"/>
    </location>
</feature>
<feature type="transmembrane region" description="Helical" evidence="7">
    <location>
        <begin position="181"/>
        <end position="203"/>
    </location>
</feature>
<dbReference type="AlphaFoldDB" id="A0A5B8UM91"/>
<dbReference type="EMBL" id="CP042433">
    <property type="protein sequence ID" value="QEC57787.1"/>
    <property type="molecule type" value="Genomic_DNA"/>
</dbReference>
<keyword evidence="2" id="KW-1003">Cell membrane</keyword>
<dbReference type="KEGG" id="fgg:FSB75_18385"/>
<keyword evidence="3 7" id="KW-0812">Transmembrane</keyword>
<name>A0A5B8UM91_9BACT</name>
<sequence length="377" mass="40404">MKKFSFKLVGKSFKDAFSGFGNDKVTKLSASLAYYTGFSLAPLLVVIIAICGFFFGAEAVQGSIQTQMQSFIGADAAKQIQDMIKNAAISGKGTLATIIGAVTLLIGASSIFAEIQDSINSIWGLKAKPKAGIMRLVKSRLLSFGLIASLGFLLLVSLAATTVVESLGNRLKAALPDVTVVLFYVINLVLTLGVTTVLFAVIFKVLPDAKIKWKAVWPGAIVTSLLFLIGKFAISLYISKTNVGSTYGAAGSLAVIFVWIYYSSIILYFGAEFTKAYTINKGAKVVPSQYAEWSQEPTVPNAEPKSPPPSSPSPEKERRQPLPAHPQLAVSHPRSDTTEALDNPRAEHKRKEPGVGTVLLGLALYFVANARSKKQHG</sequence>
<feature type="transmembrane region" description="Helical" evidence="7">
    <location>
        <begin position="141"/>
        <end position="161"/>
    </location>
</feature>
<accession>A0A5B8UM91</accession>
<organism evidence="8 9">
    <name type="scientific">Flavisolibacter ginsenosidimutans</name>
    <dbReference type="NCBI Taxonomy" id="661481"/>
    <lineage>
        <taxon>Bacteria</taxon>
        <taxon>Pseudomonadati</taxon>
        <taxon>Bacteroidota</taxon>
        <taxon>Chitinophagia</taxon>
        <taxon>Chitinophagales</taxon>
        <taxon>Chitinophagaceae</taxon>
        <taxon>Flavisolibacter</taxon>
    </lineage>
</organism>
<reference evidence="8 9" key="1">
    <citation type="journal article" date="2015" name="Int. J. Syst. Evol. Microbiol.">
        <title>Flavisolibacter ginsenosidimutans sp. nov., with ginsenoside-converting activity isolated from soil used for cultivating ginseng.</title>
        <authorList>
            <person name="Zhao Y."/>
            <person name="Liu Q."/>
            <person name="Kang M.S."/>
            <person name="Jin F."/>
            <person name="Yu H."/>
            <person name="Im W.T."/>
        </authorList>
    </citation>
    <scope>NUCLEOTIDE SEQUENCE [LARGE SCALE GENOMIC DNA]</scope>
    <source>
        <strain evidence="8 9">Gsoil 636</strain>
    </source>
</reference>
<dbReference type="OrthoDB" id="9797028at2"/>
<dbReference type="NCBIfam" id="TIGR00765">
    <property type="entry name" value="yihY_not_rbn"/>
    <property type="match status" value="1"/>
</dbReference>
<dbReference type="PANTHER" id="PTHR30213">
    <property type="entry name" value="INNER MEMBRANE PROTEIN YHJD"/>
    <property type="match status" value="1"/>
</dbReference>
<gene>
    <name evidence="8" type="ORF">FSB75_18385</name>
</gene>